<reference evidence="4" key="1">
    <citation type="journal article" date="2013" name="Genetics">
        <title>The draft genome and transcriptome of Panagrellus redivivus are shaped by the harsh demands of a free-living lifestyle.</title>
        <authorList>
            <person name="Srinivasan J."/>
            <person name="Dillman A.R."/>
            <person name="Macchietto M.G."/>
            <person name="Heikkinen L."/>
            <person name="Lakso M."/>
            <person name="Fracchia K.M."/>
            <person name="Antoshechkin I."/>
            <person name="Mortazavi A."/>
            <person name="Wong G."/>
            <person name="Sternberg P.W."/>
        </authorList>
    </citation>
    <scope>NUCLEOTIDE SEQUENCE [LARGE SCALE GENOMIC DNA]</scope>
    <source>
        <strain evidence="4">MT8872</strain>
    </source>
</reference>
<dbReference type="PROSITE" id="PS50097">
    <property type="entry name" value="BTB"/>
    <property type="match status" value="1"/>
</dbReference>
<name>A0A7E4VR57_PANRE</name>
<protein>
    <submittedName>
        <fullName evidence="5">BTB domain-containing protein</fullName>
    </submittedName>
</protein>
<feature type="transmembrane region" description="Helical" evidence="1">
    <location>
        <begin position="315"/>
        <end position="334"/>
    </location>
</feature>
<dbReference type="Proteomes" id="UP000492821">
    <property type="component" value="Unassembled WGS sequence"/>
</dbReference>
<sequence>MSCEYNRFLVICAPFCSFLIVPNAQSSQSEREYVVRKFRYRPPQPTASNIAQAQLHIFIQFYCVVSSQPSPIMLSNIMEYVIDDATMQTHLVCAPVRNFTLKGTKFGIFKYTDCCHEDSDVKIKVGNKVLRSHKACLRKISPVFAAMLNADNKDTIDIVDFDIKTVRETVSLMFQHDATPQFNPTPEREYDMIHFAKKYELYGYGCLVSYLTTEDTVIPLLRDLYLTDKIVKNILPKTVVDDDLDYEKIARTPEFQELDEAIKSDFLKQCGIEVASLKAKQNDAKYRESFHKPLILIALYNVFKSLLDEFEILRYHNLLGSALLFFGLFAILCIKDMVMTKK</sequence>
<feature type="signal peptide" evidence="2">
    <location>
        <begin position="1"/>
        <end position="26"/>
    </location>
</feature>
<feature type="chain" id="PRO_5029012912" evidence="2">
    <location>
        <begin position="27"/>
        <end position="342"/>
    </location>
</feature>
<evidence type="ECO:0000256" key="2">
    <source>
        <dbReference type="SAM" id="SignalP"/>
    </source>
</evidence>
<keyword evidence="1" id="KW-0472">Membrane</keyword>
<keyword evidence="4" id="KW-1185">Reference proteome</keyword>
<keyword evidence="1" id="KW-0812">Transmembrane</keyword>
<proteinExistence type="predicted"/>
<dbReference type="Gene3D" id="3.30.710.10">
    <property type="entry name" value="Potassium Channel Kv1.1, Chain A"/>
    <property type="match status" value="1"/>
</dbReference>
<evidence type="ECO:0000313" key="4">
    <source>
        <dbReference type="Proteomes" id="UP000492821"/>
    </source>
</evidence>
<dbReference type="Pfam" id="PF00651">
    <property type="entry name" value="BTB"/>
    <property type="match status" value="1"/>
</dbReference>
<evidence type="ECO:0000259" key="3">
    <source>
        <dbReference type="PROSITE" id="PS50097"/>
    </source>
</evidence>
<keyword evidence="1" id="KW-1133">Transmembrane helix</keyword>
<reference evidence="5" key="2">
    <citation type="submission" date="2020-10" db="UniProtKB">
        <authorList>
            <consortium name="WormBaseParasite"/>
        </authorList>
    </citation>
    <scope>IDENTIFICATION</scope>
</reference>
<organism evidence="4 5">
    <name type="scientific">Panagrellus redivivus</name>
    <name type="common">Microworm</name>
    <dbReference type="NCBI Taxonomy" id="6233"/>
    <lineage>
        <taxon>Eukaryota</taxon>
        <taxon>Metazoa</taxon>
        <taxon>Ecdysozoa</taxon>
        <taxon>Nematoda</taxon>
        <taxon>Chromadorea</taxon>
        <taxon>Rhabditida</taxon>
        <taxon>Tylenchina</taxon>
        <taxon>Panagrolaimomorpha</taxon>
        <taxon>Panagrolaimoidea</taxon>
        <taxon>Panagrolaimidae</taxon>
        <taxon>Panagrellus</taxon>
    </lineage>
</organism>
<evidence type="ECO:0000256" key="1">
    <source>
        <dbReference type="SAM" id="Phobius"/>
    </source>
</evidence>
<dbReference type="AlphaFoldDB" id="A0A7E4VR57"/>
<dbReference type="SUPFAM" id="SSF54695">
    <property type="entry name" value="POZ domain"/>
    <property type="match status" value="1"/>
</dbReference>
<evidence type="ECO:0000313" key="5">
    <source>
        <dbReference type="WBParaSite" id="Pan_g23636.t1"/>
    </source>
</evidence>
<dbReference type="InterPro" id="IPR000210">
    <property type="entry name" value="BTB/POZ_dom"/>
</dbReference>
<dbReference type="WBParaSite" id="Pan_g23636.t1">
    <property type="protein sequence ID" value="Pan_g23636.t1"/>
    <property type="gene ID" value="Pan_g23636"/>
</dbReference>
<keyword evidence="2" id="KW-0732">Signal</keyword>
<dbReference type="InterPro" id="IPR011333">
    <property type="entry name" value="SKP1/BTB/POZ_sf"/>
</dbReference>
<feature type="domain" description="BTB" evidence="3">
    <location>
        <begin position="119"/>
        <end position="174"/>
    </location>
</feature>
<accession>A0A7E4VR57</accession>